<keyword evidence="2" id="KW-1185">Reference proteome</keyword>
<accession>A0A8T1NF24</accession>
<dbReference type="Proteomes" id="UP000811609">
    <property type="component" value="Chromosome 13"/>
</dbReference>
<sequence>MADLREDEQFQLNYPGACEELKRQIGAIAYIECISMTQQNLKAIFDTSIKLVLDPPKSKKPKRKQRTYIFL</sequence>
<comment type="caution">
    <text evidence="1">The sequence shown here is derived from an EMBL/GenBank/DDBJ whole genome shotgun (WGS) entry which is preliminary data.</text>
</comment>
<proteinExistence type="predicted"/>
<evidence type="ECO:0000313" key="1">
    <source>
        <dbReference type="EMBL" id="KAG6630416.1"/>
    </source>
</evidence>
<organism evidence="1 2">
    <name type="scientific">Carya illinoinensis</name>
    <name type="common">Pecan</name>
    <dbReference type="NCBI Taxonomy" id="32201"/>
    <lineage>
        <taxon>Eukaryota</taxon>
        <taxon>Viridiplantae</taxon>
        <taxon>Streptophyta</taxon>
        <taxon>Embryophyta</taxon>
        <taxon>Tracheophyta</taxon>
        <taxon>Spermatophyta</taxon>
        <taxon>Magnoliopsida</taxon>
        <taxon>eudicotyledons</taxon>
        <taxon>Gunneridae</taxon>
        <taxon>Pentapetalae</taxon>
        <taxon>rosids</taxon>
        <taxon>fabids</taxon>
        <taxon>Fagales</taxon>
        <taxon>Juglandaceae</taxon>
        <taxon>Carya</taxon>
    </lineage>
</organism>
<evidence type="ECO:0000313" key="2">
    <source>
        <dbReference type="Proteomes" id="UP000811609"/>
    </source>
</evidence>
<name>A0A8T1NF24_CARIL</name>
<reference evidence="1" key="1">
    <citation type="submission" date="2020-12" db="EMBL/GenBank/DDBJ databases">
        <title>WGS assembly of Carya illinoinensis cv. Pawnee.</title>
        <authorList>
            <person name="Platts A."/>
            <person name="Shu S."/>
            <person name="Wright S."/>
            <person name="Barry K."/>
            <person name="Edger P."/>
            <person name="Pires J.C."/>
            <person name="Schmutz J."/>
        </authorList>
    </citation>
    <scope>NUCLEOTIDE SEQUENCE</scope>
    <source>
        <tissue evidence="1">Leaf</tissue>
    </source>
</reference>
<dbReference type="AlphaFoldDB" id="A0A8T1NF24"/>
<dbReference type="EMBL" id="CM031821">
    <property type="protein sequence ID" value="KAG6630416.1"/>
    <property type="molecule type" value="Genomic_DNA"/>
</dbReference>
<gene>
    <name evidence="1" type="ORF">CIPAW_13G016200</name>
</gene>
<protein>
    <submittedName>
        <fullName evidence="1">Uncharacterized protein</fullName>
    </submittedName>
</protein>